<dbReference type="PANTHER" id="PTHR45919">
    <property type="entry name" value="GDP-MAN:MAN(3)GLCNAC(2)-PP-DOL ALPHA-1,2-MANNOSYLTRANSFERASE"/>
    <property type="match status" value="1"/>
</dbReference>
<keyword evidence="17" id="KW-1185">Reference proteome</keyword>
<evidence type="ECO:0000256" key="11">
    <source>
        <dbReference type="ARBA" id="ARBA00045065"/>
    </source>
</evidence>
<evidence type="ECO:0000256" key="7">
    <source>
        <dbReference type="ARBA" id="ARBA00022692"/>
    </source>
</evidence>
<evidence type="ECO:0000256" key="12">
    <source>
        <dbReference type="RuleBase" id="RU367051"/>
    </source>
</evidence>
<comment type="similarity">
    <text evidence="12">Belongs to the glycosyltransferase group 1 family. Glycosyltransferase 4 subfamily.</text>
</comment>
<reference evidence="16" key="1">
    <citation type="submission" date="2006-10" db="EMBL/GenBank/DDBJ databases">
        <authorList>
            <person name="Amadeo P."/>
            <person name="Zhao Q."/>
            <person name="Wortman J."/>
            <person name="Fraser-Liggett C."/>
            <person name="Carlton J."/>
        </authorList>
    </citation>
    <scope>NUCLEOTIDE SEQUENCE</scope>
    <source>
        <strain evidence="16">G3</strain>
    </source>
</reference>
<sequence>MIWVLWLFVLVAIALVALAFYYRSQRKNVVTFFHPNCLDCGGGEKVLWVAVDALKEHLPEMHLFAQDATNDSAQEKVNKVFKINIPSNIKFVNVGSADFIKPGYYKHFTLIFQAIGSLVYAFKCLNKEVPAIVIDTTGAPFASIVWKLFGGCKVILYIHYPFISTDMLKAVSSGNDQYNNNQKIAKSKVLTSIKIIYYRIIAFIYSLCGYFADVITVNSTWTGNHIREIFRRDPIILFPPCDTTDLSKLPIENRIPEQIISVQQFRPEKNLPLQLEIIRRLKDTHPNMKLYIIGGCRNEADKKLLDGLQEEIDRDKLPITLVPNCDFDILRNEYFARSSVGLHTMYNEHFGICAVEYLAAGLIPLCNKSAGPLYDIVKDENYLALTADEYAAKLEVAFKCDDSARLQFRNSCSRFSYEEFSKQFIAAVAPLIKSEVTNYKE</sequence>
<dbReference type="STRING" id="5722.A2FR43"/>
<dbReference type="Proteomes" id="UP000001542">
    <property type="component" value="Unassembled WGS sequence"/>
</dbReference>
<dbReference type="Pfam" id="PF00534">
    <property type="entry name" value="Glycos_transf_1"/>
    <property type="match status" value="1"/>
</dbReference>
<dbReference type="RefSeq" id="XP_001305562.1">
    <property type="nucleotide sequence ID" value="XM_001305561.1"/>
</dbReference>
<evidence type="ECO:0000256" key="9">
    <source>
        <dbReference type="ARBA" id="ARBA00022989"/>
    </source>
</evidence>
<dbReference type="AlphaFoldDB" id="A2FR43"/>
<keyword evidence="10" id="KW-0472">Membrane</keyword>
<evidence type="ECO:0000256" key="8">
    <source>
        <dbReference type="ARBA" id="ARBA00022824"/>
    </source>
</evidence>
<dbReference type="PANTHER" id="PTHR45919:SF1">
    <property type="entry name" value="GDP-MAN:MAN(3)GLCNAC(2)-PP-DOL ALPHA-1,2-MANNOSYLTRANSFERASE"/>
    <property type="match status" value="1"/>
</dbReference>
<keyword evidence="5 12" id="KW-0328">Glycosyltransferase</keyword>
<protein>
    <recommendedName>
        <fullName evidence="4 12">GDP-Man:Man(3)GlcNAc(2)-PP-Dol alpha-1,2-mannosyltransferase</fullName>
        <ecNumber evidence="3 12">2.4.1.131</ecNumber>
    </recommendedName>
</protein>
<dbReference type="SUPFAM" id="SSF53756">
    <property type="entry name" value="UDP-Glycosyltransferase/glycogen phosphorylase"/>
    <property type="match status" value="1"/>
</dbReference>
<evidence type="ECO:0000259" key="14">
    <source>
        <dbReference type="Pfam" id="PF00534"/>
    </source>
</evidence>
<dbReference type="VEuPathDB" id="TrichDB:TVAG_421560"/>
<feature type="domain" description="ALG11 mannosyltransferase N-terminal" evidence="15">
    <location>
        <begin position="28"/>
        <end position="230"/>
    </location>
</feature>
<accession>A2FR43</accession>
<evidence type="ECO:0000256" key="6">
    <source>
        <dbReference type="ARBA" id="ARBA00022679"/>
    </source>
</evidence>
<dbReference type="GO" id="GO:0005789">
    <property type="term" value="C:endoplasmic reticulum membrane"/>
    <property type="evidence" value="ECO:0000318"/>
    <property type="project" value="GO_Central"/>
</dbReference>
<keyword evidence="7" id="KW-0812">Transmembrane</keyword>
<dbReference type="KEGG" id="tva:4750345"/>
<comment type="subcellular location">
    <subcellularLocation>
        <location evidence="1">Endoplasmic reticulum membrane</location>
        <topology evidence="1">Single-pass membrane protein</topology>
    </subcellularLocation>
</comment>
<evidence type="ECO:0000256" key="5">
    <source>
        <dbReference type="ARBA" id="ARBA00022676"/>
    </source>
</evidence>
<proteinExistence type="inferred from homology"/>
<keyword evidence="9" id="KW-1133">Transmembrane helix</keyword>
<dbReference type="InterPro" id="IPR031814">
    <property type="entry name" value="ALG11_N"/>
</dbReference>
<dbReference type="VEuPathDB" id="TrichDB:TVAGG3_0030640"/>
<dbReference type="EC" id="2.4.1.131" evidence="3 12"/>
<dbReference type="UniPathway" id="UPA00378"/>
<evidence type="ECO:0000256" key="3">
    <source>
        <dbReference type="ARBA" id="ARBA00012645"/>
    </source>
</evidence>
<evidence type="ECO:0000256" key="2">
    <source>
        <dbReference type="ARBA" id="ARBA00004922"/>
    </source>
</evidence>
<name>A2FR43_TRIV3</name>
<dbReference type="CDD" id="cd03806">
    <property type="entry name" value="GT4_ALG11-like"/>
    <property type="match status" value="1"/>
</dbReference>
<dbReference type="FunCoup" id="A2FR43">
    <property type="interactions" value="337"/>
</dbReference>
<dbReference type="eggNOG" id="KOG1387">
    <property type="taxonomic scope" value="Eukaryota"/>
</dbReference>
<dbReference type="Pfam" id="PF15924">
    <property type="entry name" value="ALG11_N"/>
    <property type="match status" value="1"/>
</dbReference>
<dbReference type="SMR" id="A2FR43"/>
<dbReference type="InParanoid" id="A2FR43"/>
<dbReference type="OrthoDB" id="2276068at2759"/>
<dbReference type="EMBL" id="DS113956">
    <property type="protein sequence ID" value="EAX92632.1"/>
    <property type="molecule type" value="Genomic_DNA"/>
</dbReference>
<evidence type="ECO:0000313" key="17">
    <source>
        <dbReference type="Proteomes" id="UP000001542"/>
    </source>
</evidence>
<comment type="catalytic activity">
    <reaction evidence="11 12">
        <text>an alpha-D-Man-(1-&gt;3)-[alpha-D-Man-(1-&gt;6)]-beta-D-Man-(1-&gt;4)-beta-D-GlcNAc-(1-&gt;4)-alpha-D-GlcNAc-diphospho-di-trans,poly-cis-dolichol + 2 GDP-alpha-D-mannose = an alpha-D-Man-(1-&gt;2)-alpha-D-Man-(1-&gt;2)-alpha-D-Man-(1-&gt;3)-[alpha-D-Man-(1-&gt;6)]-beta-D-Man-(1-&gt;4)-beta-D-GlcNAc-(1-&gt;4)-alpha-D-GlcNAc-diphospho-di-trans,poly-cis-dolichol + 2 GDP + 2 H(+)</text>
        <dbReference type="Rhea" id="RHEA:29523"/>
        <dbReference type="Rhea" id="RHEA-COMP:19515"/>
        <dbReference type="Rhea" id="RHEA-COMP:19516"/>
        <dbReference type="ChEBI" id="CHEBI:15378"/>
        <dbReference type="ChEBI" id="CHEBI:57527"/>
        <dbReference type="ChEBI" id="CHEBI:58189"/>
        <dbReference type="ChEBI" id="CHEBI:132511"/>
        <dbReference type="ChEBI" id="CHEBI:132515"/>
        <dbReference type="EC" id="2.4.1.131"/>
    </reaction>
    <physiologicalReaction direction="left-to-right" evidence="11 12">
        <dbReference type="Rhea" id="RHEA:29524"/>
    </physiologicalReaction>
</comment>
<dbReference type="InterPro" id="IPR001296">
    <property type="entry name" value="Glyco_trans_1"/>
</dbReference>
<evidence type="ECO:0000256" key="4">
    <source>
        <dbReference type="ARBA" id="ARBA00022018"/>
    </source>
</evidence>
<comment type="function">
    <text evidence="12">GDP-Man:Man(3)GlcNAc(2)-PP-Dol alpha-1,2-mannosyltransferase that operates in the biosynthetic pathway of dolichol-linked oligosaccharides, the glycan precursors employed in protein asparagine (N)-glycosylation. The assembly of dolichol-linked oligosaccharides begins on the cytosolic side of the endoplasmic reticulum membrane and finishes in its lumen. The sequential addition of sugars to dolichol pyrophosphate produces dolichol-linked oligosaccharides containing fourteen sugars, including two GlcNAcs, nine mannoses and three glucoses. Once assembled, the oligosaccharide is transferred from the lipid to nascent proteins by oligosaccharyltransferases. Catalyzes, on the cytoplasmic face of the endoplasmic reticulum, the addition of the fourth and fifth mannose residues to the dolichol-linked oligosaccharide chain, to produce Man(5)GlcNAc(2)-PP-dolichol core oligosaccharide.</text>
</comment>
<dbReference type="GO" id="GO:0006488">
    <property type="term" value="P:dolichol-linked oligosaccharide biosynthetic process"/>
    <property type="evidence" value="ECO:0000318"/>
    <property type="project" value="GO_Central"/>
</dbReference>
<evidence type="ECO:0000256" key="1">
    <source>
        <dbReference type="ARBA" id="ARBA00004389"/>
    </source>
</evidence>
<dbReference type="GO" id="GO:0004377">
    <property type="term" value="F:GDP-Man:Man(3)GlcNAc(2)-PP-Dol alpha-1,2-mannosyltransferase activity"/>
    <property type="evidence" value="ECO:0000318"/>
    <property type="project" value="GO_Central"/>
</dbReference>
<evidence type="ECO:0000313" key="16">
    <source>
        <dbReference type="EMBL" id="EAX92632.1"/>
    </source>
</evidence>
<keyword evidence="6 12" id="KW-0808">Transferase</keyword>
<organism evidence="16 17">
    <name type="scientific">Trichomonas vaginalis (strain ATCC PRA-98 / G3)</name>
    <dbReference type="NCBI Taxonomy" id="412133"/>
    <lineage>
        <taxon>Eukaryota</taxon>
        <taxon>Metamonada</taxon>
        <taxon>Parabasalia</taxon>
        <taxon>Trichomonadida</taxon>
        <taxon>Trichomonadidae</taxon>
        <taxon>Trichomonas</taxon>
    </lineage>
</organism>
<reference evidence="16" key="2">
    <citation type="journal article" date="2007" name="Science">
        <title>Draft genome sequence of the sexually transmitted pathogen Trichomonas vaginalis.</title>
        <authorList>
            <person name="Carlton J.M."/>
            <person name="Hirt R.P."/>
            <person name="Silva J.C."/>
            <person name="Delcher A.L."/>
            <person name="Schatz M."/>
            <person name="Zhao Q."/>
            <person name="Wortman J.R."/>
            <person name="Bidwell S.L."/>
            <person name="Alsmark U.C.M."/>
            <person name="Besteiro S."/>
            <person name="Sicheritz-Ponten T."/>
            <person name="Noel C.J."/>
            <person name="Dacks J.B."/>
            <person name="Foster P.G."/>
            <person name="Simillion C."/>
            <person name="Van de Peer Y."/>
            <person name="Miranda-Saavedra D."/>
            <person name="Barton G.J."/>
            <person name="Westrop G.D."/>
            <person name="Mueller S."/>
            <person name="Dessi D."/>
            <person name="Fiori P.L."/>
            <person name="Ren Q."/>
            <person name="Paulsen I."/>
            <person name="Zhang H."/>
            <person name="Bastida-Corcuera F.D."/>
            <person name="Simoes-Barbosa A."/>
            <person name="Brown M.T."/>
            <person name="Hayes R.D."/>
            <person name="Mukherjee M."/>
            <person name="Okumura C.Y."/>
            <person name="Schneider R."/>
            <person name="Smith A.J."/>
            <person name="Vanacova S."/>
            <person name="Villalvazo M."/>
            <person name="Haas B.J."/>
            <person name="Pertea M."/>
            <person name="Feldblyum T.V."/>
            <person name="Utterback T.R."/>
            <person name="Shu C.L."/>
            <person name="Osoegawa K."/>
            <person name="de Jong P.J."/>
            <person name="Hrdy I."/>
            <person name="Horvathova L."/>
            <person name="Zubacova Z."/>
            <person name="Dolezal P."/>
            <person name="Malik S.B."/>
            <person name="Logsdon J.M. Jr."/>
            <person name="Henze K."/>
            <person name="Gupta A."/>
            <person name="Wang C.C."/>
            <person name="Dunne R.L."/>
            <person name="Upcroft J.A."/>
            <person name="Upcroft P."/>
            <person name="White O."/>
            <person name="Salzberg S.L."/>
            <person name="Tang P."/>
            <person name="Chiu C.-H."/>
            <person name="Lee Y.-S."/>
            <person name="Embley T.M."/>
            <person name="Coombs G.H."/>
            <person name="Mottram J.C."/>
            <person name="Tachezy J."/>
            <person name="Fraser-Liggett C.M."/>
            <person name="Johnson P.J."/>
        </authorList>
    </citation>
    <scope>NUCLEOTIDE SEQUENCE [LARGE SCALE GENOMIC DNA]</scope>
    <source>
        <strain evidence="16">G3</strain>
    </source>
</reference>
<dbReference type="Gene3D" id="3.40.50.2000">
    <property type="entry name" value="Glycogen Phosphorylase B"/>
    <property type="match status" value="1"/>
</dbReference>
<keyword evidence="8 12" id="KW-0256">Endoplasmic reticulum</keyword>
<evidence type="ECO:0000259" key="15">
    <source>
        <dbReference type="Pfam" id="PF15924"/>
    </source>
</evidence>
<evidence type="ECO:0000256" key="10">
    <source>
        <dbReference type="ARBA" id="ARBA00023136"/>
    </source>
</evidence>
<comment type="pathway">
    <text evidence="2 12">Protein modification; protein glycosylation.</text>
</comment>
<dbReference type="OMA" id="ARLYGWV"/>
<feature type="signal peptide" evidence="13">
    <location>
        <begin position="1"/>
        <end position="19"/>
    </location>
</feature>
<gene>
    <name evidence="16" type="ORF">TVAG_421560</name>
</gene>
<dbReference type="InterPro" id="IPR038013">
    <property type="entry name" value="ALG11"/>
</dbReference>
<keyword evidence="13" id="KW-0732">Signal</keyword>
<feature type="chain" id="PRO_5005659192" description="GDP-Man:Man(3)GlcNAc(2)-PP-Dol alpha-1,2-mannosyltransferase" evidence="13">
    <location>
        <begin position="20"/>
        <end position="441"/>
    </location>
</feature>
<feature type="domain" description="Glycosyl transferase family 1" evidence="14">
    <location>
        <begin position="256"/>
        <end position="401"/>
    </location>
</feature>
<evidence type="ECO:0000256" key="13">
    <source>
        <dbReference type="SAM" id="SignalP"/>
    </source>
</evidence>